<dbReference type="PATRIC" id="fig|1029756.8.peg.1994"/>
<evidence type="ECO:0000256" key="4">
    <source>
        <dbReference type="ARBA" id="ARBA00022927"/>
    </source>
</evidence>
<dbReference type="AlphaFoldDB" id="V5SDH6"/>
<keyword evidence="7" id="KW-0472">Membrane</keyword>
<keyword evidence="5" id="KW-1133">Transmembrane helix</keyword>
<evidence type="ECO:0000256" key="2">
    <source>
        <dbReference type="ARBA" id="ARBA00022448"/>
    </source>
</evidence>
<evidence type="ECO:0000256" key="7">
    <source>
        <dbReference type="ARBA" id="ARBA00023136"/>
    </source>
</evidence>
<dbReference type="Proteomes" id="UP000018542">
    <property type="component" value="Chromosome"/>
</dbReference>
<protein>
    <submittedName>
        <fullName evidence="9">Preprotein translocase subunit TatA</fullName>
    </submittedName>
</protein>
<feature type="region of interest" description="Disordered" evidence="8">
    <location>
        <begin position="138"/>
        <end position="187"/>
    </location>
</feature>
<gene>
    <name evidence="9" type="ORF">W911_09585</name>
</gene>
<keyword evidence="6" id="KW-0811">Translocation</keyword>
<keyword evidence="4" id="KW-0653">Protein transport</keyword>
<evidence type="ECO:0000256" key="3">
    <source>
        <dbReference type="ARBA" id="ARBA00022692"/>
    </source>
</evidence>
<comment type="subcellular location">
    <subcellularLocation>
        <location evidence="1">Membrane</location>
        <topology evidence="1">Single-pass membrane protein</topology>
    </subcellularLocation>
</comment>
<organism evidence="9 10">
    <name type="scientific">Hyphomicrobium nitrativorans NL23</name>
    <dbReference type="NCBI Taxonomy" id="1029756"/>
    <lineage>
        <taxon>Bacteria</taxon>
        <taxon>Pseudomonadati</taxon>
        <taxon>Pseudomonadota</taxon>
        <taxon>Alphaproteobacteria</taxon>
        <taxon>Hyphomicrobiales</taxon>
        <taxon>Hyphomicrobiaceae</taxon>
        <taxon>Hyphomicrobium</taxon>
    </lineage>
</organism>
<feature type="compositionally biased region" description="Basic and acidic residues" evidence="8">
    <location>
        <begin position="172"/>
        <end position="181"/>
    </location>
</feature>
<dbReference type="EMBL" id="CP006912">
    <property type="protein sequence ID" value="AHB48583.1"/>
    <property type="molecule type" value="Genomic_DNA"/>
</dbReference>
<evidence type="ECO:0000256" key="8">
    <source>
        <dbReference type="SAM" id="MobiDB-lite"/>
    </source>
</evidence>
<dbReference type="Pfam" id="PF02416">
    <property type="entry name" value="TatA_B_E"/>
    <property type="match status" value="1"/>
</dbReference>
<dbReference type="InterPro" id="IPR003369">
    <property type="entry name" value="TatA/B/E"/>
</dbReference>
<accession>V5SDH6</accession>
<dbReference type="PRINTS" id="PR01506">
    <property type="entry name" value="TATBPROTEIN"/>
</dbReference>
<dbReference type="KEGG" id="hni:W911_09585"/>
<evidence type="ECO:0000313" key="9">
    <source>
        <dbReference type="EMBL" id="AHB48583.1"/>
    </source>
</evidence>
<reference evidence="9 10" key="1">
    <citation type="journal article" date="2014" name="Genome Announc.">
        <title>Complete Genome Sequence of Hyphomicrobium nitrativorans Strain NL23, a Denitrifying Bacterium Isolated from Biofilm of a Methanol-Fed Denitrification System Treating Seawater at the Montreal Biodome.</title>
        <authorList>
            <person name="Martineau C."/>
            <person name="Villeneuve C."/>
            <person name="Mauffrey F."/>
            <person name="Villemur R."/>
        </authorList>
    </citation>
    <scope>NUCLEOTIDE SEQUENCE [LARGE SCALE GENOMIC DNA]</scope>
    <source>
        <strain evidence="9">NL23</strain>
    </source>
</reference>
<dbReference type="Gene3D" id="1.20.5.3310">
    <property type="match status" value="1"/>
</dbReference>
<proteinExistence type="predicted"/>
<evidence type="ECO:0000313" key="10">
    <source>
        <dbReference type="Proteomes" id="UP000018542"/>
    </source>
</evidence>
<dbReference type="GO" id="GO:0015031">
    <property type="term" value="P:protein transport"/>
    <property type="evidence" value="ECO:0007669"/>
    <property type="project" value="UniProtKB-KW"/>
</dbReference>
<sequence>MAVLWAWSALAFSGLDDQMFEVSWSEILILGVVTLLLVGPKELPRFLSSLGRHLGVIRKHANEFKAVFEQAMREAEMDSIKQEIRDIGDGVKKSFDDATRSVDSAKAAMRVDLNANTGVQPKPESLAKAEAKAAEAKAIADASAAEEPTEGQPDAVIPEREFGVPSSPVADEPVHAERPADAPKGSG</sequence>
<evidence type="ECO:0000256" key="5">
    <source>
        <dbReference type="ARBA" id="ARBA00022989"/>
    </source>
</evidence>
<keyword evidence="10" id="KW-1185">Reference proteome</keyword>
<dbReference type="STRING" id="1029756.W911_09585"/>
<evidence type="ECO:0000256" key="1">
    <source>
        <dbReference type="ARBA" id="ARBA00004167"/>
    </source>
</evidence>
<keyword evidence="3" id="KW-0812">Transmembrane</keyword>
<keyword evidence="2" id="KW-0813">Transport</keyword>
<dbReference type="HOGENOM" id="CLU_1445858_0_0_5"/>
<dbReference type="GO" id="GO:0016020">
    <property type="term" value="C:membrane"/>
    <property type="evidence" value="ECO:0007669"/>
    <property type="project" value="UniProtKB-ARBA"/>
</dbReference>
<evidence type="ECO:0000256" key="6">
    <source>
        <dbReference type="ARBA" id="ARBA00023010"/>
    </source>
</evidence>
<name>V5SDH6_9HYPH</name>